<dbReference type="Proteomes" id="UP001516464">
    <property type="component" value="Unassembled WGS sequence"/>
</dbReference>
<keyword evidence="2" id="KW-1185">Reference proteome</keyword>
<name>A0ABQ7I0A9_9MICR</name>
<dbReference type="EMBL" id="SBIQ01000052">
    <property type="protein sequence ID" value="KAF7683783.1"/>
    <property type="molecule type" value="Genomic_DNA"/>
</dbReference>
<protein>
    <submittedName>
        <fullName evidence="1">Uncharacterized protein</fullName>
    </submittedName>
</protein>
<proteinExistence type="predicted"/>
<reference evidence="1 2" key="1">
    <citation type="submission" date="2019-01" db="EMBL/GenBank/DDBJ databases">
        <title>Genomes sequencing and comparative genomics of infectious freshwater microsporidia, Cucumispora dikerogammari and Thelohania contejeani.</title>
        <authorList>
            <person name="Cormier A."/>
            <person name="Giraud I."/>
            <person name="Wattier R."/>
            <person name="Teixeira M."/>
            <person name="Grandjean F."/>
            <person name="Rigaud T."/>
            <person name="Cordaux R."/>
        </authorList>
    </citation>
    <scope>NUCLEOTIDE SEQUENCE [LARGE SCALE GENOMIC DNA]</scope>
    <source>
        <strain evidence="1">T1</strain>
        <tissue evidence="1">Spores</tissue>
    </source>
</reference>
<sequence length="233" mass="26791">MENKKKRINMLLIEIKQKIEYINKLNDGLKETNYKLEALITAINKYSCFKNNNFDGFNLDSSFTMLLELRDGEGAKKMYTQDGVSIYDGKFTPNRNVGNTIGNISNNTTILNQSNTLLTSKVNTSINYISAQTNTTNPSININAQQFKPPKSLNEIWSSIQQILPNNLLYRTNTEKIIKTLYKHKNGLLLDDIIKLSGVPKYRCIDILNFLIKTSQPWIFKKFEKGFVYKLNN</sequence>
<gene>
    <name evidence="1" type="ORF">TCON_1008</name>
</gene>
<organism evidence="1 2">
    <name type="scientific">Astathelohania contejeani</name>
    <dbReference type="NCBI Taxonomy" id="164912"/>
    <lineage>
        <taxon>Eukaryota</taxon>
        <taxon>Fungi</taxon>
        <taxon>Fungi incertae sedis</taxon>
        <taxon>Microsporidia</taxon>
        <taxon>Astathelohaniidae</taxon>
        <taxon>Astathelohania</taxon>
    </lineage>
</organism>
<evidence type="ECO:0000313" key="2">
    <source>
        <dbReference type="Proteomes" id="UP001516464"/>
    </source>
</evidence>
<evidence type="ECO:0000313" key="1">
    <source>
        <dbReference type="EMBL" id="KAF7683783.1"/>
    </source>
</evidence>
<accession>A0ABQ7I0A9</accession>
<comment type="caution">
    <text evidence="1">The sequence shown here is derived from an EMBL/GenBank/DDBJ whole genome shotgun (WGS) entry which is preliminary data.</text>
</comment>